<sequence>MEQQIKEFKDAHEGVSVIKDDYVIKMKSGEHSDWKESEFTRYIVENIRGLEAFQFVLRKEEDFAKLSEVLVKKPELFKDFLAVRYDG</sequence>
<keyword evidence="2" id="KW-1185">Reference proteome</keyword>
<gene>
    <name evidence="1" type="ORF">NIES30_08975</name>
</gene>
<evidence type="ECO:0000313" key="1">
    <source>
        <dbReference type="EMBL" id="OKH48667.1"/>
    </source>
</evidence>
<name>A0A1U7J6Y6_9CYAN</name>
<reference evidence="1 2" key="1">
    <citation type="submission" date="2016-11" db="EMBL/GenBank/DDBJ databases">
        <title>Draft Genome Sequences of Nine Cyanobacterial Strains from Diverse Habitats.</title>
        <authorList>
            <person name="Zhu T."/>
            <person name="Hou S."/>
            <person name="Lu X."/>
            <person name="Hess W.R."/>
        </authorList>
    </citation>
    <scope>NUCLEOTIDE SEQUENCE [LARGE SCALE GENOMIC DNA]</scope>
    <source>
        <strain evidence="1 2">NIES-30</strain>
    </source>
</reference>
<accession>A0A1U7J6Y6</accession>
<dbReference type="AlphaFoldDB" id="A0A1U7J6Y6"/>
<organism evidence="1 2">
    <name type="scientific">Phormidium tenue NIES-30</name>
    <dbReference type="NCBI Taxonomy" id="549789"/>
    <lineage>
        <taxon>Bacteria</taxon>
        <taxon>Bacillati</taxon>
        <taxon>Cyanobacteriota</taxon>
        <taxon>Cyanophyceae</taxon>
        <taxon>Oscillatoriophycideae</taxon>
        <taxon>Oscillatoriales</taxon>
        <taxon>Oscillatoriaceae</taxon>
        <taxon>Phormidium</taxon>
    </lineage>
</organism>
<comment type="caution">
    <text evidence="1">The sequence shown here is derived from an EMBL/GenBank/DDBJ whole genome shotgun (WGS) entry which is preliminary data.</text>
</comment>
<dbReference type="RefSeq" id="WP_073608078.1">
    <property type="nucleotide sequence ID" value="NZ_MRCG01000005.1"/>
</dbReference>
<protein>
    <submittedName>
        <fullName evidence="1">Uncharacterized protein</fullName>
    </submittedName>
</protein>
<evidence type="ECO:0000313" key="2">
    <source>
        <dbReference type="Proteomes" id="UP000185557"/>
    </source>
</evidence>
<dbReference type="EMBL" id="MRCG01000005">
    <property type="protein sequence ID" value="OKH48667.1"/>
    <property type="molecule type" value="Genomic_DNA"/>
</dbReference>
<dbReference type="Proteomes" id="UP000185557">
    <property type="component" value="Unassembled WGS sequence"/>
</dbReference>
<proteinExistence type="predicted"/>